<keyword evidence="3" id="KW-1185">Reference proteome</keyword>
<feature type="chain" id="PRO_5025453353" evidence="1">
    <location>
        <begin position="23"/>
        <end position="78"/>
    </location>
</feature>
<feature type="signal peptide" evidence="1">
    <location>
        <begin position="1"/>
        <end position="22"/>
    </location>
</feature>
<dbReference type="RefSeq" id="XP_033521136.1">
    <property type="nucleotide sequence ID" value="XM_033673349.1"/>
</dbReference>
<dbReference type="GeneID" id="54413781"/>
<reference evidence="2" key="1">
    <citation type="journal article" date="2020" name="Stud. Mycol.">
        <title>101 Dothideomycetes genomes: a test case for predicting lifestyles and emergence of pathogens.</title>
        <authorList>
            <person name="Haridas S."/>
            <person name="Albert R."/>
            <person name="Binder M."/>
            <person name="Bloem J."/>
            <person name="Labutti K."/>
            <person name="Salamov A."/>
            <person name="Andreopoulos B."/>
            <person name="Baker S."/>
            <person name="Barry K."/>
            <person name="Bills G."/>
            <person name="Bluhm B."/>
            <person name="Cannon C."/>
            <person name="Castanera R."/>
            <person name="Culley D."/>
            <person name="Daum C."/>
            <person name="Ezra D."/>
            <person name="Gonzalez J."/>
            <person name="Henrissat B."/>
            <person name="Kuo A."/>
            <person name="Liang C."/>
            <person name="Lipzen A."/>
            <person name="Lutzoni F."/>
            <person name="Magnuson J."/>
            <person name="Mondo S."/>
            <person name="Nolan M."/>
            <person name="Ohm R."/>
            <person name="Pangilinan J."/>
            <person name="Park H.-J."/>
            <person name="Ramirez L."/>
            <person name="Alfaro M."/>
            <person name="Sun H."/>
            <person name="Tritt A."/>
            <person name="Yoshinaga Y."/>
            <person name="Zwiers L.-H."/>
            <person name="Turgeon B."/>
            <person name="Goodwin S."/>
            <person name="Spatafora J."/>
            <person name="Crous P."/>
            <person name="Grigoriev I."/>
        </authorList>
    </citation>
    <scope>NUCLEOTIDE SEQUENCE</scope>
    <source>
        <strain evidence="2">CBS 119687</strain>
    </source>
</reference>
<keyword evidence="1" id="KW-0732">Signal</keyword>
<dbReference type="AlphaFoldDB" id="A0A6A6A6Q2"/>
<dbReference type="Proteomes" id="UP000799771">
    <property type="component" value="Unassembled WGS sequence"/>
</dbReference>
<accession>A0A6A6A6Q2</accession>
<proteinExistence type="predicted"/>
<protein>
    <submittedName>
        <fullName evidence="2">Uncharacterized protein</fullName>
    </submittedName>
</protein>
<evidence type="ECO:0000256" key="1">
    <source>
        <dbReference type="SAM" id="SignalP"/>
    </source>
</evidence>
<organism evidence="2 3">
    <name type="scientific">Dothidotthia symphoricarpi CBS 119687</name>
    <dbReference type="NCBI Taxonomy" id="1392245"/>
    <lineage>
        <taxon>Eukaryota</taxon>
        <taxon>Fungi</taxon>
        <taxon>Dikarya</taxon>
        <taxon>Ascomycota</taxon>
        <taxon>Pezizomycotina</taxon>
        <taxon>Dothideomycetes</taxon>
        <taxon>Pleosporomycetidae</taxon>
        <taxon>Pleosporales</taxon>
        <taxon>Dothidotthiaceae</taxon>
        <taxon>Dothidotthia</taxon>
    </lineage>
</organism>
<sequence length="78" mass="8950">MCRTPWIWTLTCLSTYESYVRGEEAEDESAQVFVWTRRGNSDSCPYITAYRDIRPLVVFFSGIRSAENAVTFAENSTP</sequence>
<gene>
    <name evidence="2" type="ORF">P153DRAFT_69010</name>
</gene>
<name>A0A6A6A6Q2_9PLEO</name>
<evidence type="ECO:0000313" key="2">
    <source>
        <dbReference type="EMBL" id="KAF2126744.1"/>
    </source>
</evidence>
<dbReference type="EMBL" id="ML977512">
    <property type="protein sequence ID" value="KAF2126744.1"/>
    <property type="molecule type" value="Genomic_DNA"/>
</dbReference>
<evidence type="ECO:0000313" key="3">
    <source>
        <dbReference type="Proteomes" id="UP000799771"/>
    </source>
</evidence>